<evidence type="ECO:0000313" key="13">
    <source>
        <dbReference type="Ensembl" id="ENSSBOP00000025698.1"/>
    </source>
</evidence>
<dbReference type="InterPro" id="IPR036051">
    <property type="entry name" value="KRAB_dom_sf"/>
</dbReference>
<evidence type="ECO:0000256" key="8">
    <source>
        <dbReference type="ARBA" id="ARBA00023163"/>
    </source>
</evidence>
<dbReference type="PANTHER" id="PTHR23234:SF10">
    <property type="entry name" value="RIKEN CDNA 6720489N17 GENE-RELATED"/>
    <property type="match status" value="1"/>
</dbReference>
<dbReference type="InterPro" id="IPR001909">
    <property type="entry name" value="KRAB"/>
</dbReference>
<evidence type="ECO:0008006" key="15">
    <source>
        <dbReference type="Google" id="ProtNLM"/>
    </source>
</evidence>
<evidence type="ECO:0000313" key="14">
    <source>
        <dbReference type="Proteomes" id="UP000233220"/>
    </source>
</evidence>
<evidence type="ECO:0000256" key="10">
    <source>
        <dbReference type="PROSITE-ProRule" id="PRU00042"/>
    </source>
</evidence>
<evidence type="ECO:0000259" key="12">
    <source>
        <dbReference type="PROSITE" id="PS50805"/>
    </source>
</evidence>
<feature type="domain" description="C2H2-type" evidence="11">
    <location>
        <begin position="139"/>
        <end position="166"/>
    </location>
</feature>
<reference evidence="13" key="1">
    <citation type="submission" date="2025-08" db="UniProtKB">
        <authorList>
            <consortium name="Ensembl"/>
        </authorList>
    </citation>
    <scope>IDENTIFICATION</scope>
</reference>
<dbReference type="SUPFAM" id="SSF109640">
    <property type="entry name" value="KRAB domain (Kruppel-associated box)"/>
    <property type="match status" value="1"/>
</dbReference>
<dbReference type="AlphaFoldDB" id="A0A2K6U1A4"/>
<evidence type="ECO:0000256" key="3">
    <source>
        <dbReference type="ARBA" id="ARBA00022737"/>
    </source>
</evidence>
<dbReference type="GO" id="GO:0006355">
    <property type="term" value="P:regulation of DNA-templated transcription"/>
    <property type="evidence" value="ECO:0007669"/>
    <property type="project" value="InterPro"/>
</dbReference>
<proteinExistence type="predicted"/>
<dbReference type="GO" id="GO:0008270">
    <property type="term" value="F:zinc ion binding"/>
    <property type="evidence" value="ECO:0007669"/>
    <property type="project" value="UniProtKB-KW"/>
</dbReference>
<keyword evidence="2" id="KW-0479">Metal-binding</keyword>
<dbReference type="SMART" id="SM00349">
    <property type="entry name" value="KRAB"/>
    <property type="match status" value="1"/>
</dbReference>
<dbReference type="InterPro" id="IPR013087">
    <property type="entry name" value="Znf_C2H2_type"/>
</dbReference>
<evidence type="ECO:0000256" key="2">
    <source>
        <dbReference type="ARBA" id="ARBA00022723"/>
    </source>
</evidence>
<dbReference type="GO" id="GO:0003677">
    <property type="term" value="F:DNA binding"/>
    <property type="evidence" value="ECO:0007669"/>
    <property type="project" value="UniProtKB-KW"/>
</dbReference>
<evidence type="ECO:0000256" key="7">
    <source>
        <dbReference type="ARBA" id="ARBA00023125"/>
    </source>
</evidence>
<evidence type="ECO:0000256" key="5">
    <source>
        <dbReference type="ARBA" id="ARBA00022833"/>
    </source>
</evidence>
<keyword evidence="3" id="KW-0677">Repeat</keyword>
<keyword evidence="14" id="KW-1185">Reference proteome</keyword>
<keyword evidence="5" id="KW-0862">Zinc</keyword>
<keyword evidence="9" id="KW-0539">Nucleus</keyword>
<feature type="domain" description="KRAB" evidence="12">
    <location>
        <begin position="3"/>
        <end position="75"/>
    </location>
</feature>
<reference evidence="13" key="2">
    <citation type="submission" date="2025-09" db="UniProtKB">
        <authorList>
            <consortium name="Ensembl"/>
        </authorList>
    </citation>
    <scope>IDENTIFICATION</scope>
</reference>
<dbReference type="PANTHER" id="PTHR23234">
    <property type="entry name" value="ZNF44 PROTEIN"/>
    <property type="match status" value="1"/>
</dbReference>
<evidence type="ECO:0000256" key="1">
    <source>
        <dbReference type="ARBA" id="ARBA00004123"/>
    </source>
</evidence>
<evidence type="ECO:0000256" key="9">
    <source>
        <dbReference type="ARBA" id="ARBA00023242"/>
    </source>
</evidence>
<dbReference type="CDD" id="cd07765">
    <property type="entry name" value="KRAB_A-box"/>
    <property type="match status" value="1"/>
</dbReference>
<dbReference type="GO" id="GO:0005634">
    <property type="term" value="C:nucleus"/>
    <property type="evidence" value="ECO:0007669"/>
    <property type="project" value="UniProtKB-SubCell"/>
</dbReference>
<dbReference type="Proteomes" id="UP000233220">
    <property type="component" value="Unplaced"/>
</dbReference>
<keyword evidence="4 10" id="KW-0863">Zinc-finger</keyword>
<dbReference type="Gene3D" id="6.10.140.140">
    <property type="match status" value="1"/>
</dbReference>
<dbReference type="OMA" id="CQNTECE"/>
<dbReference type="PROSITE" id="PS50805">
    <property type="entry name" value="KRAB"/>
    <property type="match status" value="1"/>
</dbReference>
<name>A0A2K6U1A4_SAIBB</name>
<protein>
    <recommendedName>
        <fullName evidence="15">KRAB domain-containing protein</fullName>
    </recommendedName>
</protein>
<comment type="subcellular location">
    <subcellularLocation>
        <location evidence="1">Nucleus</location>
    </subcellularLocation>
</comment>
<dbReference type="Ensembl" id="ENSSBOT00000042567.1">
    <property type="protein sequence ID" value="ENSSBOP00000025698.1"/>
    <property type="gene ID" value="ENSSBOG00000029320.1"/>
</dbReference>
<dbReference type="InterPro" id="IPR050758">
    <property type="entry name" value="Znf_C2H2-type"/>
</dbReference>
<keyword evidence="8" id="KW-0804">Transcription</keyword>
<feature type="domain" description="C2H2-type" evidence="11">
    <location>
        <begin position="167"/>
        <end position="194"/>
    </location>
</feature>
<dbReference type="InterPro" id="IPR036236">
    <property type="entry name" value="Znf_C2H2_sf"/>
</dbReference>
<evidence type="ECO:0000256" key="6">
    <source>
        <dbReference type="ARBA" id="ARBA00023015"/>
    </source>
</evidence>
<dbReference type="PROSITE" id="PS50157">
    <property type="entry name" value="ZINC_FINGER_C2H2_2"/>
    <property type="match status" value="2"/>
</dbReference>
<accession>A0A2K6U1A4</accession>
<sequence>DSVTFEDVAVNFTQEEWALLDSSQKHLYRDVIQETINNLMSVGIIWQGQNTEYHCKDSRRNPRNHMAERLCECKDGQCDETFSIIPDAIMNKKTFPEVKPCESHVCAEGNMDHSSLNCCISTDTGHKPYECQEHGEKPHKCKQCVETFSCLHSFQTREKPHTGEKVYDCKKWEKTFISFQTVQSHRVMHSGDGPYTLTFTDMMKERTPGRSSMNVSNVGKPFVIPGPFE</sequence>
<keyword evidence="7" id="KW-0238">DNA-binding</keyword>
<keyword evidence="6" id="KW-0805">Transcription regulation</keyword>
<evidence type="ECO:0000256" key="4">
    <source>
        <dbReference type="ARBA" id="ARBA00022771"/>
    </source>
</evidence>
<dbReference type="SUPFAM" id="SSF57667">
    <property type="entry name" value="beta-beta-alpha zinc fingers"/>
    <property type="match status" value="1"/>
</dbReference>
<organism evidence="13 14">
    <name type="scientific">Saimiri boliviensis boliviensis</name>
    <name type="common">Bolivian squirrel monkey</name>
    <dbReference type="NCBI Taxonomy" id="39432"/>
    <lineage>
        <taxon>Eukaryota</taxon>
        <taxon>Metazoa</taxon>
        <taxon>Chordata</taxon>
        <taxon>Craniata</taxon>
        <taxon>Vertebrata</taxon>
        <taxon>Euteleostomi</taxon>
        <taxon>Mammalia</taxon>
        <taxon>Eutheria</taxon>
        <taxon>Euarchontoglires</taxon>
        <taxon>Primates</taxon>
        <taxon>Haplorrhini</taxon>
        <taxon>Platyrrhini</taxon>
        <taxon>Cebidae</taxon>
        <taxon>Saimiriinae</taxon>
        <taxon>Saimiri</taxon>
    </lineage>
</organism>
<dbReference type="Pfam" id="PF01352">
    <property type="entry name" value="KRAB"/>
    <property type="match status" value="1"/>
</dbReference>
<dbReference type="Gene3D" id="3.30.160.60">
    <property type="entry name" value="Classic Zinc Finger"/>
    <property type="match status" value="2"/>
</dbReference>
<dbReference type="GeneTree" id="ENSGT00950000182755"/>
<evidence type="ECO:0000259" key="11">
    <source>
        <dbReference type="PROSITE" id="PS50157"/>
    </source>
</evidence>